<sequence>MPVGYLWTVAFVAAGTLFALAPVRRPWPLDDLSFRLGLLIGELPFVAAAWLVLWTAVAFAQGDIRTPAGWAAVALAAATVAGLALVVRRSMRARAEVDRALAEGLGADRRAAHSPGAAAVGPGRRHPLARVVLRPFPRRPRGVVRVANLRYGTGGRRHRLDVYHGRATPPGAPVLIHLHGGGYRGGRKNRQSLPLLHRFADRGWVCISADYRLRPAVRHPEHLIDAKRVIAWVREHGPAFGADPATVFVAGSSAGGHLAALAALTPGDPTLQPGFEDADTSVTAVIGLNGYYGPYYGQGPHSSPSAHITADAPPFLLVHGDRDTVVPVDIARRFATELRDAGVETVVYAELPGAQHAFDLFHSLRFEAVVDGVEVFTARVLAHRQALRPTAGREPRRPERPSTPAARSDS</sequence>
<feature type="transmembrane region" description="Helical" evidence="3">
    <location>
        <begin position="6"/>
        <end position="24"/>
    </location>
</feature>
<feature type="transmembrane region" description="Helical" evidence="3">
    <location>
        <begin position="36"/>
        <end position="56"/>
    </location>
</feature>
<feature type="transmembrane region" description="Helical" evidence="3">
    <location>
        <begin position="68"/>
        <end position="87"/>
    </location>
</feature>
<dbReference type="Pfam" id="PF20434">
    <property type="entry name" value="BD-FAE"/>
    <property type="match status" value="1"/>
</dbReference>
<keyword evidence="3" id="KW-0812">Transmembrane</keyword>
<feature type="domain" description="BD-FAE-like" evidence="4">
    <location>
        <begin position="160"/>
        <end position="287"/>
    </location>
</feature>
<dbReference type="SUPFAM" id="SSF53474">
    <property type="entry name" value="alpha/beta-Hydrolases"/>
    <property type="match status" value="1"/>
</dbReference>
<reference evidence="5 6" key="1">
    <citation type="journal article" date="2019" name="Int. J. Syst. Evol. Microbiol.">
        <title>The Global Catalogue of Microorganisms (GCM) 10K type strain sequencing project: providing services to taxonomists for standard genome sequencing and annotation.</title>
        <authorList>
            <consortium name="The Broad Institute Genomics Platform"/>
            <consortium name="The Broad Institute Genome Sequencing Center for Infectious Disease"/>
            <person name="Wu L."/>
            <person name="Ma J."/>
        </authorList>
    </citation>
    <scope>NUCLEOTIDE SEQUENCE [LARGE SCALE GENOMIC DNA]</scope>
    <source>
        <strain evidence="5 6">JCM 13002</strain>
    </source>
</reference>
<evidence type="ECO:0000256" key="2">
    <source>
        <dbReference type="SAM" id="MobiDB-lite"/>
    </source>
</evidence>
<evidence type="ECO:0000259" key="4">
    <source>
        <dbReference type="Pfam" id="PF20434"/>
    </source>
</evidence>
<keyword evidence="1" id="KW-0378">Hydrolase</keyword>
<dbReference type="InterPro" id="IPR049492">
    <property type="entry name" value="BD-FAE-like_dom"/>
</dbReference>
<dbReference type="InterPro" id="IPR029058">
    <property type="entry name" value="AB_hydrolase_fold"/>
</dbReference>
<dbReference type="InterPro" id="IPR050300">
    <property type="entry name" value="GDXG_lipolytic_enzyme"/>
</dbReference>
<keyword evidence="3" id="KW-0472">Membrane</keyword>
<dbReference type="PANTHER" id="PTHR48081">
    <property type="entry name" value="AB HYDROLASE SUPERFAMILY PROTEIN C4A8.06C"/>
    <property type="match status" value="1"/>
</dbReference>
<evidence type="ECO:0000256" key="1">
    <source>
        <dbReference type="ARBA" id="ARBA00022801"/>
    </source>
</evidence>
<feature type="compositionally biased region" description="Basic and acidic residues" evidence="2">
    <location>
        <begin position="391"/>
        <end position="400"/>
    </location>
</feature>
<comment type="caution">
    <text evidence="5">The sequence shown here is derived from an EMBL/GenBank/DDBJ whole genome shotgun (WGS) entry which is preliminary data.</text>
</comment>
<keyword evidence="6" id="KW-1185">Reference proteome</keyword>
<dbReference type="PANTHER" id="PTHR48081:SF33">
    <property type="entry name" value="KYNURENINE FORMAMIDASE"/>
    <property type="match status" value="1"/>
</dbReference>
<evidence type="ECO:0000313" key="6">
    <source>
        <dbReference type="Proteomes" id="UP001499987"/>
    </source>
</evidence>
<accession>A0ABN1TMT3</accession>
<feature type="region of interest" description="Disordered" evidence="2">
    <location>
        <begin position="387"/>
        <end position="410"/>
    </location>
</feature>
<protein>
    <recommendedName>
        <fullName evidence="4">BD-FAE-like domain-containing protein</fullName>
    </recommendedName>
</protein>
<dbReference type="Proteomes" id="UP001499987">
    <property type="component" value="Unassembled WGS sequence"/>
</dbReference>
<dbReference type="Gene3D" id="3.40.50.1820">
    <property type="entry name" value="alpha/beta hydrolase"/>
    <property type="match status" value="1"/>
</dbReference>
<evidence type="ECO:0000256" key="3">
    <source>
        <dbReference type="SAM" id="Phobius"/>
    </source>
</evidence>
<proteinExistence type="predicted"/>
<dbReference type="RefSeq" id="WP_344624939.1">
    <property type="nucleotide sequence ID" value="NZ_BAAALD010000036.1"/>
</dbReference>
<keyword evidence="3" id="KW-1133">Transmembrane helix</keyword>
<gene>
    <name evidence="5" type="ORF">GCM10009663_39150</name>
</gene>
<name>A0ABN1TMT3_9ACTN</name>
<evidence type="ECO:0000313" key="5">
    <source>
        <dbReference type="EMBL" id="GAA1091519.1"/>
    </source>
</evidence>
<dbReference type="EMBL" id="BAAALD010000036">
    <property type="protein sequence ID" value="GAA1091519.1"/>
    <property type="molecule type" value="Genomic_DNA"/>
</dbReference>
<organism evidence="5 6">
    <name type="scientific">Kitasatospora arboriphila</name>
    <dbReference type="NCBI Taxonomy" id="258052"/>
    <lineage>
        <taxon>Bacteria</taxon>
        <taxon>Bacillati</taxon>
        <taxon>Actinomycetota</taxon>
        <taxon>Actinomycetes</taxon>
        <taxon>Kitasatosporales</taxon>
        <taxon>Streptomycetaceae</taxon>
        <taxon>Kitasatospora</taxon>
    </lineage>
</organism>